<feature type="region of interest" description="Disordered" evidence="1">
    <location>
        <begin position="22"/>
        <end position="54"/>
    </location>
</feature>
<gene>
    <name evidence="3" type="ORF">DFO70_110173</name>
</gene>
<comment type="caution">
    <text evidence="3">The sequence shown here is derived from an EMBL/GenBank/DDBJ whole genome shotgun (WGS) entry which is preliminary data.</text>
</comment>
<dbReference type="PROSITE" id="PS51257">
    <property type="entry name" value="PROKAR_LIPOPROTEIN"/>
    <property type="match status" value="1"/>
</dbReference>
<keyword evidence="4" id="KW-1185">Reference proteome</keyword>
<dbReference type="Proteomes" id="UP000252731">
    <property type="component" value="Unassembled WGS sequence"/>
</dbReference>
<sequence>MKIKAISTAALLIILSACTSEPDMTEQTDDGKVQSSNQETENTETENPETAQKQALTSEEVIAETEKQLSTDVPIKLPDTLNLNEGYHLTAKTVSDQDSYQIIFFQTKDVIPINNAKLDQLSDASILAVLSGQNYDSNEAALEQISYQNFEEIGGKPVDLGYSITGYQDAGAGSVYLSWNEGRWAFSLRARTEDPDNLLTDSKKIVEFLESSTLPAPKMYGTGKFDTMNEHSRDQILVWQEDRTVYKIEKAEGALRTLEIAASIK</sequence>
<dbReference type="RefSeq" id="WP_113884242.1">
    <property type="nucleotide sequence ID" value="NZ_QNSF01000010.1"/>
</dbReference>
<reference evidence="3 4" key="1">
    <citation type="submission" date="2018-06" db="EMBL/GenBank/DDBJ databases">
        <title>Freshwater and sediment microbial communities from various areas in North America, analyzing microbe dynamics in response to fracking.</title>
        <authorList>
            <person name="Lamendella R."/>
        </authorList>
    </citation>
    <scope>NUCLEOTIDE SEQUENCE [LARGE SCALE GENOMIC DNA]</scope>
    <source>
        <strain evidence="3 4">14_TX</strain>
    </source>
</reference>
<evidence type="ECO:0000313" key="3">
    <source>
        <dbReference type="EMBL" id="RBP90067.1"/>
    </source>
</evidence>
<evidence type="ECO:0000256" key="1">
    <source>
        <dbReference type="SAM" id="MobiDB-lite"/>
    </source>
</evidence>
<evidence type="ECO:0000313" key="4">
    <source>
        <dbReference type="Proteomes" id="UP000252731"/>
    </source>
</evidence>
<evidence type="ECO:0000256" key="2">
    <source>
        <dbReference type="SAM" id="SignalP"/>
    </source>
</evidence>
<dbReference type="EMBL" id="QNSF01000010">
    <property type="protein sequence ID" value="RBP90067.1"/>
    <property type="molecule type" value="Genomic_DNA"/>
</dbReference>
<name>A0A366JR38_CYTFI</name>
<proteinExistence type="predicted"/>
<accession>A0A366JR38</accession>
<organism evidence="3 4">
    <name type="scientific">Cytobacillus firmus</name>
    <name type="common">Bacillus firmus</name>
    <dbReference type="NCBI Taxonomy" id="1399"/>
    <lineage>
        <taxon>Bacteria</taxon>
        <taxon>Bacillati</taxon>
        <taxon>Bacillota</taxon>
        <taxon>Bacilli</taxon>
        <taxon>Bacillales</taxon>
        <taxon>Bacillaceae</taxon>
        <taxon>Cytobacillus</taxon>
    </lineage>
</organism>
<feature type="chain" id="PRO_5039165930" description="Lipoprotein" evidence="2">
    <location>
        <begin position="20"/>
        <end position="265"/>
    </location>
</feature>
<feature type="signal peptide" evidence="2">
    <location>
        <begin position="1"/>
        <end position="19"/>
    </location>
</feature>
<evidence type="ECO:0008006" key="5">
    <source>
        <dbReference type="Google" id="ProtNLM"/>
    </source>
</evidence>
<dbReference type="AlphaFoldDB" id="A0A366JR38"/>
<keyword evidence="2" id="KW-0732">Signal</keyword>
<protein>
    <recommendedName>
        <fullName evidence="5">Lipoprotein</fullName>
    </recommendedName>
</protein>
<dbReference type="OrthoDB" id="2138638at2"/>